<organism evidence="2">
    <name type="scientific">Pseudomonas aeruginosa</name>
    <dbReference type="NCBI Taxonomy" id="287"/>
    <lineage>
        <taxon>Bacteria</taxon>
        <taxon>Pseudomonadati</taxon>
        <taxon>Pseudomonadota</taxon>
        <taxon>Gammaproteobacteria</taxon>
        <taxon>Pseudomonadales</taxon>
        <taxon>Pseudomonadaceae</taxon>
        <taxon>Pseudomonas</taxon>
    </lineage>
</organism>
<feature type="chain" id="PRO_5017216763" description="Lipoprotein" evidence="1">
    <location>
        <begin position="25"/>
        <end position="285"/>
    </location>
</feature>
<feature type="signal peptide" evidence="1">
    <location>
        <begin position="1"/>
        <end position="24"/>
    </location>
</feature>
<evidence type="ECO:0008006" key="3">
    <source>
        <dbReference type="Google" id="ProtNLM"/>
    </source>
</evidence>
<dbReference type="AlphaFoldDB" id="A0A385FW23"/>
<dbReference type="EMBL" id="MH547560">
    <property type="protein sequence ID" value="AXV45875.1"/>
    <property type="molecule type" value="Genomic_DNA"/>
</dbReference>
<evidence type="ECO:0000256" key="1">
    <source>
        <dbReference type="SAM" id="SignalP"/>
    </source>
</evidence>
<dbReference type="RefSeq" id="WP_125873133.1">
    <property type="nucleotide sequence ID" value="NZ_CP071948.1"/>
</dbReference>
<name>A0A385FW23_PSEAI</name>
<proteinExistence type="predicted"/>
<protein>
    <recommendedName>
        <fullName evidence="3">Lipoprotein</fullName>
    </recommendedName>
</protein>
<reference evidence="2" key="1">
    <citation type="submission" date="2018-06" db="EMBL/GenBank/DDBJ databases">
        <title>Complete Sequence of plasmid pMKPA34-1 and pMKPA34-2 isolated from MDR P. aeruginosa.</title>
        <authorList>
            <person name="Subedi D."/>
            <person name="Kohli G.S."/>
            <person name="Vijay A.K."/>
            <person name="Rice S.A."/>
            <person name="Willcox M."/>
        </authorList>
    </citation>
    <scope>NUCLEOTIDE SEQUENCE</scope>
    <source>
        <strain evidence="2">PA34</strain>
        <plasmid evidence="2">pMKPA34-1</plasmid>
    </source>
</reference>
<dbReference type="PROSITE" id="PS51257">
    <property type="entry name" value="PROKAR_LIPOPROTEIN"/>
    <property type="match status" value="1"/>
</dbReference>
<keyword evidence="1" id="KW-0732">Signal</keyword>
<geneLocation type="plasmid" evidence="2">
    <name>pMKPA34-1</name>
</geneLocation>
<evidence type="ECO:0000313" key="2">
    <source>
        <dbReference type="EMBL" id="AXV45875.1"/>
    </source>
</evidence>
<sequence>MIHCSKIKLTLALTAALTALVGCSSPGNTVTFDQLPDPAATPKAKWSDAMVYMNAMQISGMRDVPREMMGDASSQPAQGGNSTGVLDAATYGVGAVAPPSGMSGGAVAGVGLGLLLLGGGPTQPAQLPQVVAWVPSDLASSPEEAVQVALNEFNKSRAAVFQKQLPQELIATAYPESDSRSFGGKMPKASNLVLFSEEAKESPAFISAPKSYGPIHIVGHKVTEESIINASGFRNIHGSRANTVALSASLPDWFLIYVTSATRSKSDKLPPAVLRSGMSNYFIGK</sequence>
<gene>
    <name evidence="2" type="ORF">pMKPA34_0029</name>
</gene>
<accession>A0A385FW23</accession>
<keyword evidence="2" id="KW-0614">Plasmid</keyword>